<organism evidence="1 2">
    <name type="scientific">Knipowitschia caucasica</name>
    <name type="common">Caucasian dwarf goby</name>
    <name type="synonym">Pomatoschistus caucasicus</name>
    <dbReference type="NCBI Taxonomy" id="637954"/>
    <lineage>
        <taxon>Eukaryota</taxon>
        <taxon>Metazoa</taxon>
        <taxon>Chordata</taxon>
        <taxon>Craniata</taxon>
        <taxon>Vertebrata</taxon>
        <taxon>Euteleostomi</taxon>
        <taxon>Actinopterygii</taxon>
        <taxon>Neopterygii</taxon>
        <taxon>Teleostei</taxon>
        <taxon>Neoteleostei</taxon>
        <taxon>Acanthomorphata</taxon>
        <taxon>Gobiaria</taxon>
        <taxon>Gobiiformes</taxon>
        <taxon>Gobioidei</taxon>
        <taxon>Gobiidae</taxon>
        <taxon>Gobiinae</taxon>
        <taxon>Knipowitschia</taxon>
    </lineage>
</organism>
<dbReference type="Proteomes" id="UP001497482">
    <property type="component" value="Chromosome 19"/>
</dbReference>
<protein>
    <submittedName>
        <fullName evidence="1">Uncharacterized protein</fullName>
    </submittedName>
</protein>
<reference evidence="1 2" key="1">
    <citation type="submission" date="2024-04" db="EMBL/GenBank/DDBJ databases">
        <authorList>
            <person name="Waldvogel A.-M."/>
            <person name="Schoenle A."/>
        </authorList>
    </citation>
    <scope>NUCLEOTIDE SEQUENCE [LARGE SCALE GENOMIC DNA]</scope>
</reference>
<sequence length="158" mass="17048">MLTFAGVCRDSSLGDVVLQLHLKLLIGSVAELLVGLSVIAECLGSVWRFWPVRKSVACVTPVTGGNAIDQHAPPVYVYESPPGSMTQQKTQWESRGTDCDGHGESGIPPFPKSKAFLTSAPGRFPSPASAHQPGAEQLIRDMRILYHPELLPLSPNFI</sequence>
<keyword evidence="2" id="KW-1185">Reference proteome</keyword>
<dbReference type="EMBL" id="OZ035841">
    <property type="protein sequence ID" value="CAL1590848.1"/>
    <property type="molecule type" value="Genomic_DNA"/>
</dbReference>
<evidence type="ECO:0000313" key="2">
    <source>
        <dbReference type="Proteomes" id="UP001497482"/>
    </source>
</evidence>
<gene>
    <name evidence="1" type="ORF">KC01_LOCUS20295</name>
</gene>
<name>A0AAV2KLC6_KNICA</name>
<proteinExistence type="predicted"/>
<dbReference type="AlphaFoldDB" id="A0AAV2KLC6"/>
<accession>A0AAV2KLC6</accession>
<evidence type="ECO:0000313" key="1">
    <source>
        <dbReference type="EMBL" id="CAL1590848.1"/>
    </source>
</evidence>